<dbReference type="InterPro" id="IPR001910">
    <property type="entry name" value="Inosine/uridine_hydrolase_dom"/>
</dbReference>
<evidence type="ECO:0000313" key="4">
    <source>
        <dbReference type="Proteomes" id="UP001295684"/>
    </source>
</evidence>
<dbReference type="Proteomes" id="UP001295684">
    <property type="component" value="Unassembled WGS sequence"/>
</dbReference>
<accession>A0AAD2CXQ6</accession>
<comment type="similarity">
    <text evidence="1">Belongs to the IUNH family.</text>
</comment>
<dbReference type="PANTHER" id="PTHR46190">
    <property type="entry name" value="SI:CH211-201H21.5-RELATED"/>
    <property type="match status" value="1"/>
</dbReference>
<keyword evidence="4" id="KW-1185">Reference proteome</keyword>
<evidence type="ECO:0000256" key="1">
    <source>
        <dbReference type="ARBA" id="ARBA00009176"/>
    </source>
</evidence>
<dbReference type="InterPro" id="IPR052775">
    <property type="entry name" value="IUN_hydrolase"/>
</dbReference>
<dbReference type="GO" id="GO:0016799">
    <property type="term" value="F:hydrolase activity, hydrolyzing N-glycosyl compounds"/>
    <property type="evidence" value="ECO:0007669"/>
    <property type="project" value="InterPro"/>
</dbReference>
<dbReference type="AlphaFoldDB" id="A0AAD2CXQ6"/>
<organism evidence="3 4">
    <name type="scientific">Euplotes crassus</name>
    <dbReference type="NCBI Taxonomy" id="5936"/>
    <lineage>
        <taxon>Eukaryota</taxon>
        <taxon>Sar</taxon>
        <taxon>Alveolata</taxon>
        <taxon>Ciliophora</taxon>
        <taxon>Intramacronucleata</taxon>
        <taxon>Spirotrichea</taxon>
        <taxon>Hypotrichia</taxon>
        <taxon>Euplotida</taxon>
        <taxon>Euplotidae</taxon>
        <taxon>Moneuplotes</taxon>
    </lineage>
</organism>
<dbReference type="EMBL" id="CAMPGE010015323">
    <property type="protein sequence ID" value="CAI2373955.1"/>
    <property type="molecule type" value="Genomic_DNA"/>
</dbReference>
<feature type="domain" description="Inosine/uridine-preferring nucleoside hydrolase" evidence="2">
    <location>
        <begin position="7"/>
        <end position="298"/>
    </location>
</feature>
<name>A0AAD2CXQ6_EUPCR</name>
<dbReference type="PANTHER" id="PTHR46190:SF1">
    <property type="entry name" value="SI:CH211-201H21.5"/>
    <property type="match status" value="1"/>
</dbReference>
<dbReference type="InterPro" id="IPR036452">
    <property type="entry name" value="Ribo_hydro-like"/>
</dbReference>
<protein>
    <recommendedName>
        <fullName evidence="2">Inosine/uridine-preferring nucleoside hydrolase domain-containing protein</fullName>
    </recommendedName>
</protein>
<dbReference type="Pfam" id="PF01156">
    <property type="entry name" value="IU_nuc_hydro"/>
    <property type="match status" value="1"/>
</dbReference>
<gene>
    <name evidence="3" type="ORF">ECRASSUSDP1_LOCUS15304</name>
</gene>
<dbReference type="SUPFAM" id="SSF53590">
    <property type="entry name" value="Nucleoside hydrolase"/>
    <property type="match status" value="1"/>
</dbReference>
<comment type="caution">
    <text evidence="3">The sequence shown here is derived from an EMBL/GenBank/DDBJ whole genome shotgun (WGS) entry which is preliminary data.</text>
</comment>
<evidence type="ECO:0000259" key="2">
    <source>
        <dbReference type="Pfam" id="PF01156"/>
    </source>
</evidence>
<evidence type="ECO:0000313" key="3">
    <source>
        <dbReference type="EMBL" id="CAI2373955.1"/>
    </source>
</evidence>
<proteinExistence type="inferred from homology"/>
<reference evidence="3" key="1">
    <citation type="submission" date="2023-07" db="EMBL/GenBank/DDBJ databases">
        <authorList>
            <consortium name="AG Swart"/>
            <person name="Singh M."/>
            <person name="Singh A."/>
            <person name="Seah K."/>
            <person name="Emmerich C."/>
        </authorList>
    </citation>
    <scope>NUCLEOTIDE SEQUENCE</scope>
    <source>
        <strain evidence="3">DP1</strain>
    </source>
</reference>
<sequence length="309" mass="34448">MDTRRYIIDTDAGIDDLQALFLALRHLNVVAITTVAGNVSVEKVTKNVTKVLEVSQKQIPIYCGAEMPLCKDIENAESYHGEDGIGDHEEIGKMEGCTELINTTMSAAEFILQEAQTEGLNMVCIGPLTNLAIAMTLDSSLSEKIENTYIMGGTLFGKGNIAPNKEFNFNFDPEATAKVINNFKNMHIIPWEAAVDNPVPKKLEEAIFDKDAEGKLKFLAQANQKNFNELKFFEICDGFAVLAIINPDLCTESYNLIAEAYTQGEAAGQISYMWEKYCFAFDKKKVNCKVYHKFNMDECCDLLLQSLTE</sequence>
<dbReference type="Gene3D" id="3.90.245.10">
    <property type="entry name" value="Ribonucleoside hydrolase-like"/>
    <property type="match status" value="1"/>
</dbReference>